<dbReference type="AlphaFoldDB" id="A0A6M4AST1"/>
<name>A0A6M4AST1_9SPHN</name>
<protein>
    <submittedName>
        <fullName evidence="1">Uncharacterized protein</fullName>
    </submittedName>
</protein>
<evidence type="ECO:0000313" key="1">
    <source>
        <dbReference type="EMBL" id="QJQ31382.1"/>
    </source>
</evidence>
<sequence>MKLNFRSTTSGAWVADVGEIQCFNYHPEGPDQTALALADDLTDGMDTSLRRARDYLDLFVDRGKACGDPQEDWQLIEMELGTQHANGRPFVRLCFDLHGDDGGYWSVYFRQAQNEIRPYQFDRTQG</sequence>
<reference evidence="1 2" key="1">
    <citation type="submission" date="2020-01" db="EMBL/GenBank/DDBJ databases">
        <title>Sphingomonas sp. strain CSW-10.</title>
        <authorList>
            <person name="Chen W.-M."/>
        </authorList>
    </citation>
    <scope>NUCLEOTIDE SEQUENCE [LARGE SCALE GENOMIC DNA]</scope>
    <source>
        <strain evidence="1 2">CSW-10</strain>
    </source>
</reference>
<proteinExistence type="predicted"/>
<organism evidence="1 2">
    <name type="scientific">Sphingomonas lacunae</name>
    <dbReference type="NCBI Taxonomy" id="2698828"/>
    <lineage>
        <taxon>Bacteria</taxon>
        <taxon>Pseudomonadati</taxon>
        <taxon>Pseudomonadota</taxon>
        <taxon>Alphaproteobacteria</taxon>
        <taxon>Sphingomonadales</taxon>
        <taxon>Sphingomonadaceae</taxon>
        <taxon>Sphingomonas</taxon>
    </lineage>
</organism>
<dbReference type="RefSeq" id="WP_169943599.1">
    <property type="nucleotide sequence ID" value="NZ_CP053015.1"/>
</dbReference>
<keyword evidence="2" id="KW-1185">Reference proteome</keyword>
<dbReference type="KEGG" id="slan:GV829_02075"/>
<dbReference type="Proteomes" id="UP000503018">
    <property type="component" value="Chromosome"/>
</dbReference>
<evidence type="ECO:0000313" key="2">
    <source>
        <dbReference type="Proteomes" id="UP000503018"/>
    </source>
</evidence>
<gene>
    <name evidence="1" type="ORF">GV829_02075</name>
</gene>
<accession>A0A6M4AST1</accession>
<dbReference type="EMBL" id="CP053015">
    <property type="protein sequence ID" value="QJQ31382.1"/>
    <property type="molecule type" value="Genomic_DNA"/>
</dbReference>